<gene>
    <name evidence="1" type="ORF">Krac_0532</name>
</gene>
<evidence type="ECO:0000313" key="1">
    <source>
        <dbReference type="EMBL" id="EFH79996.1"/>
    </source>
</evidence>
<dbReference type="Proteomes" id="UP000004508">
    <property type="component" value="Unassembled WGS sequence"/>
</dbReference>
<dbReference type="AlphaFoldDB" id="D6U7Y5"/>
<protein>
    <submittedName>
        <fullName evidence="1">Uncharacterized protein</fullName>
    </submittedName>
</protein>
<accession>D6U7Y5</accession>
<proteinExistence type="predicted"/>
<organism evidence="1 2">
    <name type="scientific">Ktedonobacter racemifer DSM 44963</name>
    <dbReference type="NCBI Taxonomy" id="485913"/>
    <lineage>
        <taxon>Bacteria</taxon>
        <taxon>Bacillati</taxon>
        <taxon>Chloroflexota</taxon>
        <taxon>Ktedonobacteria</taxon>
        <taxon>Ktedonobacterales</taxon>
        <taxon>Ktedonobacteraceae</taxon>
        <taxon>Ktedonobacter</taxon>
    </lineage>
</organism>
<evidence type="ECO:0000313" key="2">
    <source>
        <dbReference type="Proteomes" id="UP000004508"/>
    </source>
</evidence>
<comment type="caution">
    <text evidence="1">The sequence shown here is derived from an EMBL/GenBank/DDBJ whole genome shotgun (WGS) entry which is preliminary data.</text>
</comment>
<dbReference type="InParanoid" id="D6U7Y5"/>
<sequence>MIHCLGKPLHIWYPLLEIVNSVLYLGESRLYSLDGSIFGIATKGEKI</sequence>
<keyword evidence="2" id="KW-1185">Reference proteome</keyword>
<dbReference type="EMBL" id="ADVG01000005">
    <property type="protein sequence ID" value="EFH79996.1"/>
    <property type="molecule type" value="Genomic_DNA"/>
</dbReference>
<dbReference type="STRING" id="485913.Krac_0532"/>
<reference evidence="1 2" key="1">
    <citation type="journal article" date="2011" name="Stand. Genomic Sci.">
        <title>Non-contiguous finished genome sequence and contextual data of the filamentous soil bacterium Ktedonobacter racemifer type strain (SOSP1-21).</title>
        <authorList>
            <person name="Chang Y.J."/>
            <person name="Land M."/>
            <person name="Hauser L."/>
            <person name="Chertkov O."/>
            <person name="Del Rio T.G."/>
            <person name="Nolan M."/>
            <person name="Copeland A."/>
            <person name="Tice H."/>
            <person name="Cheng J.F."/>
            <person name="Lucas S."/>
            <person name="Han C."/>
            <person name="Goodwin L."/>
            <person name="Pitluck S."/>
            <person name="Ivanova N."/>
            <person name="Ovchinikova G."/>
            <person name="Pati A."/>
            <person name="Chen A."/>
            <person name="Palaniappan K."/>
            <person name="Mavromatis K."/>
            <person name="Liolios K."/>
            <person name="Brettin T."/>
            <person name="Fiebig A."/>
            <person name="Rohde M."/>
            <person name="Abt B."/>
            <person name="Goker M."/>
            <person name="Detter J.C."/>
            <person name="Woyke T."/>
            <person name="Bristow J."/>
            <person name="Eisen J.A."/>
            <person name="Markowitz V."/>
            <person name="Hugenholtz P."/>
            <person name="Kyrpides N.C."/>
            <person name="Klenk H.P."/>
            <person name="Lapidus A."/>
        </authorList>
    </citation>
    <scope>NUCLEOTIDE SEQUENCE [LARGE SCALE GENOMIC DNA]</scope>
    <source>
        <strain evidence="2">DSM 44963</strain>
    </source>
</reference>
<name>D6U7Y5_KTERA</name>